<dbReference type="InterPro" id="IPR051531">
    <property type="entry name" value="N-acetyltransferase"/>
</dbReference>
<dbReference type="Gene3D" id="3.40.630.30">
    <property type="match status" value="1"/>
</dbReference>
<dbReference type="EMBL" id="JAPFQN010000010">
    <property type="protein sequence ID" value="MCX2745571.1"/>
    <property type="molecule type" value="Genomic_DNA"/>
</dbReference>
<organism evidence="5 6">
    <name type="scientific">Mangrovivirga halotolerans</name>
    <dbReference type="NCBI Taxonomy" id="2993936"/>
    <lineage>
        <taxon>Bacteria</taxon>
        <taxon>Pseudomonadati</taxon>
        <taxon>Bacteroidota</taxon>
        <taxon>Cytophagia</taxon>
        <taxon>Cytophagales</taxon>
        <taxon>Mangrovivirgaceae</taxon>
        <taxon>Mangrovivirga</taxon>
    </lineage>
</organism>
<dbReference type="Proteomes" id="UP001209885">
    <property type="component" value="Unassembled WGS sequence"/>
</dbReference>
<accession>A0ABT3RUW3</accession>
<dbReference type="SUPFAM" id="SSF55729">
    <property type="entry name" value="Acyl-CoA N-acyltransferases (Nat)"/>
    <property type="match status" value="1"/>
</dbReference>
<keyword evidence="2" id="KW-0012">Acyltransferase</keyword>
<dbReference type="PANTHER" id="PTHR43792:SF8">
    <property type="entry name" value="[RIBOSOMAL PROTEIN US5]-ALANINE N-ACETYLTRANSFERASE"/>
    <property type="match status" value="1"/>
</dbReference>
<gene>
    <name evidence="5" type="ORF">OO013_16945</name>
</gene>
<evidence type="ECO:0000313" key="5">
    <source>
        <dbReference type="EMBL" id="MCX2745571.1"/>
    </source>
</evidence>
<dbReference type="InterPro" id="IPR016181">
    <property type="entry name" value="Acyl_CoA_acyltransferase"/>
</dbReference>
<dbReference type="PROSITE" id="PS51186">
    <property type="entry name" value="GNAT"/>
    <property type="match status" value="1"/>
</dbReference>
<keyword evidence="6" id="KW-1185">Reference proteome</keyword>
<feature type="domain" description="N-acetyltransferase" evidence="4">
    <location>
        <begin position="27"/>
        <end position="176"/>
    </location>
</feature>
<keyword evidence="1" id="KW-0808">Transferase</keyword>
<evidence type="ECO:0000256" key="2">
    <source>
        <dbReference type="ARBA" id="ARBA00023315"/>
    </source>
</evidence>
<name>A0ABT3RUW3_9BACT</name>
<comment type="similarity">
    <text evidence="3">Belongs to the acetyltransferase family. RimJ subfamily.</text>
</comment>
<protein>
    <submittedName>
        <fullName evidence="5">GNAT family N-acetyltransferase</fullName>
    </submittedName>
</protein>
<evidence type="ECO:0000256" key="1">
    <source>
        <dbReference type="ARBA" id="ARBA00022679"/>
    </source>
</evidence>
<evidence type="ECO:0000256" key="3">
    <source>
        <dbReference type="ARBA" id="ARBA00038502"/>
    </source>
</evidence>
<evidence type="ECO:0000259" key="4">
    <source>
        <dbReference type="PROSITE" id="PS51186"/>
    </source>
</evidence>
<reference evidence="5 6" key="1">
    <citation type="submission" date="2022-11" db="EMBL/GenBank/DDBJ databases">
        <title>The characterization of three novel Bacteroidetes species and genomic analysis of their roles in tidal elemental geochemical cycles.</title>
        <authorList>
            <person name="Ma K."/>
        </authorList>
    </citation>
    <scope>NUCLEOTIDE SEQUENCE [LARGE SCALE GENOMIC DNA]</scope>
    <source>
        <strain evidence="5 6">M17</strain>
    </source>
</reference>
<sequence>MTAKNKFPVLKTDRLILSKPLVSDVPDIVRQANNKKIEAFTLNIPHPYSEDDAVSWLNMINQGWNEGSQVTFKVSTKTDKEFIGAIGLKINKRFNHAELGYWLGEDFWGAGFITEAIGAILNYGFNQLNLHKIHAHYMEGNPASGKVMEKNGMIREAELKDHVKKDGKYLSIIQYRLTQEEYKSIIK</sequence>
<evidence type="ECO:0000313" key="6">
    <source>
        <dbReference type="Proteomes" id="UP001209885"/>
    </source>
</evidence>
<dbReference type="Pfam" id="PF13302">
    <property type="entry name" value="Acetyltransf_3"/>
    <property type="match status" value="1"/>
</dbReference>
<proteinExistence type="inferred from homology"/>
<dbReference type="RefSeq" id="WP_266058169.1">
    <property type="nucleotide sequence ID" value="NZ_JAPFQN010000010.1"/>
</dbReference>
<comment type="caution">
    <text evidence="5">The sequence shown here is derived from an EMBL/GenBank/DDBJ whole genome shotgun (WGS) entry which is preliminary data.</text>
</comment>
<dbReference type="InterPro" id="IPR000182">
    <property type="entry name" value="GNAT_dom"/>
</dbReference>
<dbReference type="PANTHER" id="PTHR43792">
    <property type="entry name" value="GNAT FAMILY, PUTATIVE (AFU_ORTHOLOGUE AFUA_3G00765)-RELATED-RELATED"/>
    <property type="match status" value="1"/>
</dbReference>